<evidence type="ECO:0000313" key="1">
    <source>
        <dbReference type="EMBL" id="EYT49034.1"/>
    </source>
</evidence>
<comment type="caution">
    <text evidence="1">The sequence shown here is derived from an EMBL/GenBank/DDBJ whole genome shotgun (WGS) entry which is preliminary data.</text>
</comment>
<keyword evidence="2" id="KW-1185">Reference proteome</keyword>
<dbReference type="AlphaFoldDB" id="A0A022KTA0"/>
<dbReference type="HOGENOM" id="CLU_2804010_0_0_11"/>
<dbReference type="Proteomes" id="UP000019754">
    <property type="component" value="Unassembled WGS sequence"/>
</dbReference>
<gene>
    <name evidence="1" type="ORF">D641_0110035</name>
</gene>
<dbReference type="EMBL" id="AORC01000011">
    <property type="protein sequence ID" value="EYT49034.1"/>
    <property type="molecule type" value="Genomic_DNA"/>
</dbReference>
<proteinExistence type="predicted"/>
<name>A0A022KTA0_9MICO</name>
<accession>A0A022KTA0</accession>
<sequence length="67" mass="7194">MVVLADPGRCTLGAQGAQVSLQQELARMFGTAEVRVQPQLLGISEANTLEMSTPGALMNADQDVDWY</sequence>
<organism evidence="1 2">
    <name type="scientific">Brachybacterium muris UCD-AY4</name>
    <dbReference type="NCBI Taxonomy" id="1249481"/>
    <lineage>
        <taxon>Bacteria</taxon>
        <taxon>Bacillati</taxon>
        <taxon>Actinomycetota</taxon>
        <taxon>Actinomycetes</taxon>
        <taxon>Micrococcales</taxon>
        <taxon>Dermabacteraceae</taxon>
        <taxon>Brachybacterium</taxon>
    </lineage>
</organism>
<reference evidence="1 2" key="1">
    <citation type="journal article" date="2013" name="Genome Announc.">
        <title>Draft genome sequence of an Actinobacterium, Brachybacterium muris strain UCD-AY4.</title>
        <authorList>
            <person name="Lo J.R."/>
            <person name="Lang J.M."/>
            <person name="Darling A.E."/>
            <person name="Eisen J.A."/>
            <person name="Coil D.A."/>
        </authorList>
    </citation>
    <scope>NUCLEOTIDE SEQUENCE [LARGE SCALE GENOMIC DNA]</scope>
    <source>
        <strain evidence="1 2">UCD-AY4</strain>
    </source>
</reference>
<evidence type="ECO:0000313" key="2">
    <source>
        <dbReference type="Proteomes" id="UP000019754"/>
    </source>
</evidence>
<protein>
    <submittedName>
        <fullName evidence="1">Uncharacterized protein</fullName>
    </submittedName>
</protein>